<proteinExistence type="predicted"/>
<comment type="caution">
    <text evidence="2">The sequence shown here is derived from an EMBL/GenBank/DDBJ whole genome shotgun (WGS) entry which is preliminary data.</text>
</comment>
<accession>A0A9P5SN72</accession>
<organism evidence="2 3">
    <name type="scientific">Podila minutissima</name>
    <dbReference type="NCBI Taxonomy" id="64525"/>
    <lineage>
        <taxon>Eukaryota</taxon>
        <taxon>Fungi</taxon>
        <taxon>Fungi incertae sedis</taxon>
        <taxon>Mucoromycota</taxon>
        <taxon>Mortierellomycotina</taxon>
        <taxon>Mortierellomycetes</taxon>
        <taxon>Mortierellales</taxon>
        <taxon>Mortierellaceae</taxon>
        <taxon>Podila</taxon>
    </lineage>
</organism>
<dbReference type="Proteomes" id="UP000696485">
    <property type="component" value="Unassembled WGS sequence"/>
</dbReference>
<feature type="domain" description="BTB" evidence="1">
    <location>
        <begin position="157"/>
        <end position="214"/>
    </location>
</feature>
<keyword evidence="3" id="KW-1185">Reference proteome</keyword>
<dbReference type="InterPro" id="IPR000210">
    <property type="entry name" value="BTB/POZ_dom"/>
</dbReference>
<evidence type="ECO:0000259" key="1">
    <source>
        <dbReference type="PROSITE" id="PS50097"/>
    </source>
</evidence>
<evidence type="ECO:0000313" key="2">
    <source>
        <dbReference type="EMBL" id="KAF9332174.1"/>
    </source>
</evidence>
<dbReference type="EMBL" id="JAAAUY010000277">
    <property type="protein sequence ID" value="KAF9332174.1"/>
    <property type="molecule type" value="Genomic_DNA"/>
</dbReference>
<name>A0A9P5SN72_9FUNG</name>
<dbReference type="InterPro" id="IPR011333">
    <property type="entry name" value="SKP1/BTB/POZ_sf"/>
</dbReference>
<dbReference type="Gene3D" id="3.30.710.10">
    <property type="entry name" value="Potassium Channel Kv1.1, Chain A"/>
    <property type="match status" value="1"/>
</dbReference>
<dbReference type="CDD" id="cd18186">
    <property type="entry name" value="BTB_POZ_ZBTB_KLHL-like"/>
    <property type="match status" value="1"/>
</dbReference>
<protein>
    <recommendedName>
        <fullName evidence="1">BTB domain-containing protein</fullName>
    </recommendedName>
</protein>
<evidence type="ECO:0000313" key="3">
    <source>
        <dbReference type="Proteomes" id="UP000696485"/>
    </source>
</evidence>
<dbReference type="SUPFAM" id="SSF54695">
    <property type="entry name" value="POZ domain"/>
    <property type="match status" value="1"/>
</dbReference>
<reference evidence="2" key="1">
    <citation type="journal article" date="2020" name="Fungal Divers.">
        <title>Resolving the Mortierellaceae phylogeny through synthesis of multi-gene phylogenetics and phylogenomics.</title>
        <authorList>
            <person name="Vandepol N."/>
            <person name="Liber J."/>
            <person name="Desiro A."/>
            <person name="Na H."/>
            <person name="Kennedy M."/>
            <person name="Barry K."/>
            <person name="Grigoriev I.V."/>
            <person name="Miller A.N."/>
            <person name="O'Donnell K."/>
            <person name="Stajich J.E."/>
            <person name="Bonito G."/>
        </authorList>
    </citation>
    <scope>NUCLEOTIDE SEQUENCE</scope>
    <source>
        <strain evidence="2">NVP1</strain>
    </source>
</reference>
<dbReference type="PROSITE" id="PS50097">
    <property type="entry name" value="BTB"/>
    <property type="match status" value="1"/>
</dbReference>
<dbReference type="Pfam" id="PF00651">
    <property type="entry name" value="BTB"/>
    <property type="match status" value="1"/>
</dbReference>
<sequence length="240" mass="27104">MYESTLGAFYLLLKKIESVFLFSIKTDWADAVTLGKFKNCFVNNTSGNNVAFDEVSFWPEDKNLQHVVAILQSRLVAKDDRFDIEFCISSKKNVVPRLVATLGEAILENLYRDTTYGDVSFLFTNDTNPPSAPAATSGSRKKGGKKSAKTQHHVITLKAHKLVLSQWSYFKAMFKGGFAESQPCEQQIRIQDTKFRTFKLLLRFLYTGQLGKNHEPAVPFSNKLEDNEEALLEDLFLAAD</sequence>
<dbReference type="SMART" id="SM00225">
    <property type="entry name" value="BTB"/>
    <property type="match status" value="1"/>
</dbReference>
<dbReference type="PANTHER" id="PTHR24413">
    <property type="entry name" value="SPECKLE-TYPE POZ PROTEIN"/>
    <property type="match status" value="1"/>
</dbReference>
<gene>
    <name evidence="2" type="ORF">BG006_004962</name>
</gene>
<dbReference type="AlphaFoldDB" id="A0A9P5SN72"/>